<dbReference type="PANTHER" id="PTHR43135:SF3">
    <property type="entry name" value="ALPHA-D-RIBOSE 1-METHYLPHOSPHONATE 5-TRIPHOSPHATE DIPHOSPHATASE"/>
    <property type="match status" value="1"/>
</dbReference>
<evidence type="ECO:0000256" key="1">
    <source>
        <dbReference type="SAM" id="MobiDB-lite"/>
    </source>
</evidence>
<feature type="region of interest" description="Disordered" evidence="1">
    <location>
        <begin position="131"/>
        <end position="162"/>
    </location>
</feature>
<dbReference type="SUPFAM" id="SSF51556">
    <property type="entry name" value="Metallo-dependent hydrolases"/>
    <property type="match status" value="1"/>
</dbReference>
<dbReference type="EMBL" id="JBHLUH010000060">
    <property type="protein sequence ID" value="MFC0531586.1"/>
    <property type="molecule type" value="Genomic_DNA"/>
</dbReference>
<dbReference type="Proteomes" id="UP001589867">
    <property type="component" value="Unassembled WGS sequence"/>
</dbReference>
<keyword evidence="4" id="KW-1185">Reference proteome</keyword>
<dbReference type="InterPro" id="IPR051781">
    <property type="entry name" value="Metallo-dep_Hydrolase"/>
</dbReference>
<accession>A0ABV6MAD0</accession>
<dbReference type="InterPro" id="IPR011059">
    <property type="entry name" value="Metal-dep_hydrolase_composite"/>
</dbReference>
<dbReference type="InterPro" id="IPR006680">
    <property type="entry name" value="Amidohydro-rel"/>
</dbReference>
<proteinExistence type="predicted"/>
<dbReference type="CDD" id="cd01299">
    <property type="entry name" value="Met_dep_hydrolase_A"/>
    <property type="match status" value="1"/>
</dbReference>
<organism evidence="3 4">
    <name type="scientific">Phytohabitans kaempferiae</name>
    <dbReference type="NCBI Taxonomy" id="1620943"/>
    <lineage>
        <taxon>Bacteria</taxon>
        <taxon>Bacillati</taxon>
        <taxon>Actinomycetota</taxon>
        <taxon>Actinomycetes</taxon>
        <taxon>Micromonosporales</taxon>
        <taxon>Micromonosporaceae</taxon>
    </lineage>
</organism>
<name>A0ABV6MAD0_9ACTN</name>
<dbReference type="InterPro" id="IPR057744">
    <property type="entry name" value="OTAase-like"/>
</dbReference>
<dbReference type="InterPro" id="IPR032466">
    <property type="entry name" value="Metal_Hydrolase"/>
</dbReference>
<comment type="caution">
    <text evidence="3">The sequence shown here is derived from an EMBL/GenBank/DDBJ whole genome shotgun (WGS) entry which is preliminary data.</text>
</comment>
<dbReference type="Pfam" id="PF01979">
    <property type="entry name" value="Amidohydro_1"/>
    <property type="match status" value="1"/>
</dbReference>
<evidence type="ECO:0000313" key="4">
    <source>
        <dbReference type="Proteomes" id="UP001589867"/>
    </source>
</evidence>
<evidence type="ECO:0000313" key="3">
    <source>
        <dbReference type="EMBL" id="MFC0531586.1"/>
    </source>
</evidence>
<dbReference type="RefSeq" id="WP_377256247.1">
    <property type="nucleotide sequence ID" value="NZ_JBHLUH010000060.1"/>
</dbReference>
<evidence type="ECO:0000259" key="2">
    <source>
        <dbReference type="Pfam" id="PF01979"/>
    </source>
</evidence>
<reference evidence="3 4" key="1">
    <citation type="submission" date="2024-09" db="EMBL/GenBank/DDBJ databases">
        <authorList>
            <person name="Sun Q."/>
            <person name="Mori K."/>
        </authorList>
    </citation>
    <scope>NUCLEOTIDE SEQUENCE [LARGE SCALE GENOMIC DNA]</scope>
    <source>
        <strain evidence="3 4">TBRC 3947</strain>
    </source>
</reference>
<feature type="domain" description="Amidohydrolase-related" evidence="2">
    <location>
        <begin position="58"/>
        <end position="408"/>
    </location>
</feature>
<gene>
    <name evidence="3" type="ORF">ACFFIA_28460</name>
</gene>
<protein>
    <submittedName>
        <fullName evidence="3">Amidohydrolase family protein</fullName>
    </submittedName>
</protein>
<dbReference type="Gene3D" id="3.20.20.140">
    <property type="entry name" value="Metal-dependent hydrolases"/>
    <property type="match status" value="1"/>
</dbReference>
<dbReference type="Gene3D" id="2.30.40.10">
    <property type="entry name" value="Urease, subunit C, domain 1"/>
    <property type="match status" value="1"/>
</dbReference>
<sequence length="419" mass="43979">MNSLAIIGVDVVDCTGAPTRERQDVLVEDGRITSVAPSGTAAAASSNSGIVIDGAGLTLVPGLMDAHAHVALLGSDGTHGDLPWAEHVLQVVDVIGRALDEGFTTLRDACGTEPIFATLVASGRVRGPRILPSGSVLSQTGGHGDLRPAHHGGSRPPTIPGLVARPEVVDGVDAVMRMTREQLRRGATQIKMFAGGGALSPTDPLESVQFTVDEIRAAVTVARSWGTYVHTHCHTKPTMHNALDAGVRCIEHGTDMDEETADRIVAEGVFVVPTLSVSHDLLQAREAAGITPAQIAKLESMQGRRDEGMRVMVERGVKMASGSDIVGPVQDRRGRELTYKAAVIGNERALVAATRTTAELIGRADDLGTVEIGKIADLVLTDGNPLDDIEALADPVRIQYVVQGGRVVRDQRSATATAA</sequence>
<dbReference type="SUPFAM" id="SSF51338">
    <property type="entry name" value="Composite domain of metallo-dependent hydrolases"/>
    <property type="match status" value="1"/>
</dbReference>
<dbReference type="PANTHER" id="PTHR43135">
    <property type="entry name" value="ALPHA-D-RIBOSE 1-METHYLPHOSPHONATE 5-TRIPHOSPHATE DIPHOSPHATASE"/>
    <property type="match status" value="1"/>
</dbReference>